<dbReference type="AlphaFoldDB" id="A0A1Y2CQS0"/>
<dbReference type="InterPro" id="IPR019007">
    <property type="entry name" value="Wbp11/ELF5/Saf1_N"/>
</dbReference>
<evidence type="ECO:0000259" key="2">
    <source>
        <dbReference type="Pfam" id="PF09429"/>
    </source>
</evidence>
<feature type="domain" description="Wbp11/ELF5/Saf1 N-terminal" evidence="2">
    <location>
        <begin position="5"/>
        <end position="81"/>
    </location>
</feature>
<keyword evidence="4" id="KW-1185">Reference proteome</keyword>
<feature type="region of interest" description="Disordered" evidence="1">
    <location>
        <begin position="1"/>
        <end position="38"/>
    </location>
</feature>
<evidence type="ECO:0000313" key="3">
    <source>
        <dbReference type="EMBL" id="ORY49380.1"/>
    </source>
</evidence>
<feature type="region of interest" description="Disordered" evidence="1">
    <location>
        <begin position="256"/>
        <end position="288"/>
    </location>
</feature>
<dbReference type="Pfam" id="PF09429">
    <property type="entry name" value="Wbp11"/>
    <property type="match status" value="1"/>
</dbReference>
<feature type="compositionally biased region" description="Basic and acidic residues" evidence="1">
    <location>
        <begin position="20"/>
        <end position="38"/>
    </location>
</feature>
<comment type="caution">
    <text evidence="3">The sequence shown here is derived from an EMBL/GenBank/DDBJ whole genome shotgun (WGS) entry which is preliminary data.</text>
</comment>
<organism evidence="3 4">
    <name type="scientific">Rhizoclosmatium globosum</name>
    <dbReference type="NCBI Taxonomy" id="329046"/>
    <lineage>
        <taxon>Eukaryota</taxon>
        <taxon>Fungi</taxon>
        <taxon>Fungi incertae sedis</taxon>
        <taxon>Chytridiomycota</taxon>
        <taxon>Chytridiomycota incertae sedis</taxon>
        <taxon>Chytridiomycetes</taxon>
        <taxon>Chytridiales</taxon>
        <taxon>Chytriomycetaceae</taxon>
        <taxon>Rhizoclosmatium</taxon>
    </lineage>
</organism>
<gene>
    <name evidence="3" type="ORF">BCR33DRAFT_847376</name>
</gene>
<reference evidence="3 4" key="1">
    <citation type="submission" date="2016-07" db="EMBL/GenBank/DDBJ databases">
        <title>Pervasive Adenine N6-methylation of Active Genes in Fungi.</title>
        <authorList>
            <consortium name="DOE Joint Genome Institute"/>
            <person name="Mondo S.J."/>
            <person name="Dannebaum R.O."/>
            <person name="Kuo R.C."/>
            <person name="Labutti K."/>
            <person name="Haridas S."/>
            <person name="Kuo A."/>
            <person name="Salamov A."/>
            <person name="Ahrendt S.R."/>
            <person name="Lipzen A."/>
            <person name="Sullivan W."/>
            <person name="Andreopoulos W.B."/>
            <person name="Clum A."/>
            <person name="Lindquist E."/>
            <person name="Daum C."/>
            <person name="Ramamoorthy G.K."/>
            <person name="Gryganskyi A."/>
            <person name="Culley D."/>
            <person name="Magnuson J.K."/>
            <person name="James T.Y."/>
            <person name="O'Malley M.A."/>
            <person name="Stajich J.E."/>
            <person name="Spatafora J.W."/>
            <person name="Visel A."/>
            <person name="Grigoriev I.V."/>
        </authorList>
    </citation>
    <scope>NUCLEOTIDE SEQUENCE [LARGE SCALE GENOMIC DNA]</scope>
    <source>
        <strain evidence="3 4">JEL800</strain>
    </source>
</reference>
<feature type="compositionally biased region" description="Basic and acidic residues" evidence="1">
    <location>
        <begin position="55"/>
        <end position="73"/>
    </location>
</feature>
<dbReference type="STRING" id="329046.A0A1Y2CQS0"/>
<feature type="region of interest" description="Disordered" evidence="1">
    <location>
        <begin position="54"/>
        <end position="73"/>
    </location>
</feature>
<evidence type="ECO:0000313" key="4">
    <source>
        <dbReference type="Proteomes" id="UP000193642"/>
    </source>
</evidence>
<feature type="compositionally biased region" description="Basic and acidic residues" evidence="1">
    <location>
        <begin position="1"/>
        <end position="13"/>
    </location>
</feature>
<dbReference type="EMBL" id="MCGO01000009">
    <property type="protein sequence ID" value="ORY49380.1"/>
    <property type="molecule type" value="Genomic_DNA"/>
</dbReference>
<feature type="region of interest" description="Disordered" evidence="1">
    <location>
        <begin position="81"/>
        <end position="174"/>
    </location>
</feature>
<name>A0A1Y2CQS0_9FUNG</name>
<feature type="compositionally biased region" description="Acidic residues" evidence="1">
    <location>
        <begin position="133"/>
        <end position="156"/>
    </location>
</feature>
<evidence type="ECO:0000256" key="1">
    <source>
        <dbReference type="SAM" id="MobiDB-lite"/>
    </source>
</evidence>
<accession>A0A1Y2CQS0</accession>
<protein>
    <recommendedName>
        <fullName evidence="2">Wbp11/ELF5/Saf1 N-terminal domain-containing protein</fullName>
    </recommendedName>
</protein>
<dbReference type="GO" id="GO:0006396">
    <property type="term" value="P:RNA processing"/>
    <property type="evidence" value="ECO:0007669"/>
    <property type="project" value="InterPro"/>
</dbReference>
<dbReference type="OrthoDB" id="205569at2759"/>
<sequence>MAKKGKELNPADAHRKKLRKQELKKNKDTKQKKEQLQAAHREALRLVEELQLLNRQEKETPLDKANKTKKDKIEKRLEEINEARRSSGLPAVSIFTVAKPKTKVDDEESKWYHPTFNPHGPKKPKGYKAPGNTDDESDDSDDSDSDSDDSDEEETDSQNVPFDFSNLPIPEGEAPMDAQFYHNLELPEIRLDQPKKVAPPVTAPQPTVPIAYPFQPPPFPFPPGMPPPHMMPPPGVFPLDSSPTSTHAPHFNVQRDVSSQYRQQPPAPNKIETPPASSTSLPAKPTVPVQSGPIVISAEPKMRDLKKELTQFVPPSLLKKRGGAAAKGGAMGGVGTGAVRSGTGFGKFVVDAAPDVGGGGGGADSEMEKGAWIPPNSIVGKSGLSGGDEEYEVFMKDIGQ</sequence>
<proteinExistence type="predicted"/>
<dbReference type="Proteomes" id="UP000193642">
    <property type="component" value="Unassembled WGS sequence"/>
</dbReference>